<reference evidence="4 5" key="1">
    <citation type="submission" date="2014-12" db="EMBL/GenBank/DDBJ databases">
        <title>Genome sequence of Flavobacterium beibuense RSKm HC5.</title>
        <authorList>
            <person name="Kim J.F."/>
            <person name="Song J.Y."/>
            <person name="Kwak M.-J."/>
            <person name="Lee S.-W."/>
        </authorList>
    </citation>
    <scope>NUCLEOTIDE SEQUENCE [LARGE SCALE GENOMIC DNA]</scope>
    <source>
        <strain evidence="4 5">RSKm HC5</strain>
    </source>
</reference>
<gene>
    <name evidence="4" type="ORF">NU09_3033</name>
</gene>
<dbReference type="RefSeq" id="WP_129752117.1">
    <property type="nucleotide sequence ID" value="NZ_JUIW01000011.1"/>
</dbReference>
<name>A0A444W5Z7_9FLAO</name>
<dbReference type="InterPro" id="IPR000352">
    <property type="entry name" value="Pep_chain_release_fac_I"/>
</dbReference>
<dbReference type="GO" id="GO:0003747">
    <property type="term" value="F:translation release factor activity"/>
    <property type="evidence" value="ECO:0007669"/>
    <property type="project" value="InterPro"/>
</dbReference>
<evidence type="ECO:0000256" key="1">
    <source>
        <dbReference type="ARBA" id="ARBA00010835"/>
    </source>
</evidence>
<dbReference type="OrthoDB" id="9815709at2"/>
<dbReference type="SUPFAM" id="SSF75620">
    <property type="entry name" value="Release factor"/>
    <property type="match status" value="1"/>
</dbReference>
<feature type="compositionally biased region" description="Basic and acidic residues" evidence="2">
    <location>
        <begin position="118"/>
        <end position="133"/>
    </location>
</feature>
<dbReference type="InterPro" id="IPR045853">
    <property type="entry name" value="Pep_chain_release_fac_I_sf"/>
</dbReference>
<comment type="similarity">
    <text evidence="1">Belongs to the prokaryotic/mitochondrial release factor family.</text>
</comment>
<evidence type="ECO:0000256" key="2">
    <source>
        <dbReference type="SAM" id="MobiDB-lite"/>
    </source>
</evidence>
<dbReference type="EMBL" id="JUIW01000011">
    <property type="protein sequence ID" value="RYJ41290.1"/>
    <property type="molecule type" value="Genomic_DNA"/>
</dbReference>
<accession>A0A444W5Z7</accession>
<dbReference type="Gene3D" id="3.30.160.20">
    <property type="match status" value="1"/>
</dbReference>
<proteinExistence type="inferred from homology"/>
<dbReference type="PROSITE" id="PS00745">
    <property type="entry name" value="RF_PROK_I"/>
    <property type="match status" value="1"/>
</dbReference>
<feature type="region of interest" description="Disordered" evidence="2">
    <location>
        <begin position="113"/>
        <end position="133"/>
    </location>
</feature>
<dbReference type="Proteomes" id="UP000289775">
    <property type="component" value="Unassembled WGS sequence"/>
</dbReference>
<dbReference type="NCBIfam" id="NF006718">
    <property type="entry name" value="PRK09256.1"/>
    <property type="match status" value="1"/>
</dbReference>
<feature type="domain" description="Prokaryotic-type class I peptide chain release factors" evidence="3">
    <location>
        <begin position="16"/>
        <end position="32"/>
    </location>
</feature>
<dbReference type="GO" id="GO:0004045">
    <property type="term" value="F:peptidyl-tRNA hydrolase activity"/>
    <property type="evidence" value="ECO:0007669"/>
    <property type="project" value="TreeGrafter"/>
</dbReference>
<dbReference type="PANTHER" id="PTHR47814">
    <property type="entry name" value="PEPTIDYL-TRNA HYDROLASE ARFB"/>
    <property type="match status" value="1"/>
</dbReference>
<sequence>MNKDKIITELEYKAVRSSGAGGQNVNKVSSKVILSFNLQNSQALDNEEKELVSQKLSTRLNSEGILSLHCDEDRSQIRNKQLVTKRFIELIEASLQKDRPRIATKIPKAVIKKRLENKRRQADKKQSRRRFDF</sequence>
<dbReference type="PANTHER" id="PTHR47814:SF1">
    <property type="entry name" value="PEPTIDYL-TRNA HYDROLASE ARFB"/>
    <property type="match status" value="1"/>
</dbReference>
<dbReference type="AlphaFoldDB" id="A0A444W5Z7"/>
<evidence type="ECO:0000313" key="5">
    <source>
        <dbReference type="Proteomes" id="UP000289775"/>
    </source>
</evidence>
<comment type="caution">
    <text evidence="4">The sequence shown here is derived from an EMBL/GenBank/DDBJ whole genome shotgun (WGS) entry which is preliminary data.</text>
</comment>
<organism evidence="4 5">
    <name type="scientific">Flavobacterium beibuense</name>
    <dbReference type="NCBI Taxonomy" id="657326"/>
    <lineage>
        <taxon>Bacteria</taxon>
        <taxon>Pseudomonadati</taxon>
        <taxon>Bacteroidota</taxon>
        <taxon>Flavobacteriia</taxon>
        <taxon>Flavobacteriales</taxon>
        <taxon>Flavobacteriaceae</taxon>
        <taxon>Flavobacterium</taxon>
    </lineage>
</organism>
<dbReference type="Pfam" id="PF00472">
    <property type="entry name" value="RF-1"/>
    <property type="match status" value="1"/>
</dbReference>
<keyword evidence="5" id="KW-1185">Reference proteome</keyword>
<evidence type="ECO:0000313" key="4">
    <source>
        <dbReference type="EMBL" id="RYJ41290.1"/>
    </source>
</evidence>
<dbReference type="GO" id="GO:0043022">
    <property type="term" value="F:ribosome binding"/>
    <property type="evidence" value="ECO:0007669"/>
    <property type="project" value="TreeGrafter"/>
</dbReference>
<evidence type="ECO:0000259" key="3">
    <source>
        <dbReference type="PROSITE" id="PS00745"/>
    </source>
</evidence>
<protein>
    <submittedName>
        <fullName evidence="4">Protein chain release factor B-like protein</fullName>
    </submittedName>
</protein>
<dbReference type="GO" id="GO:0072344">
    <property type="term" value="P:rescue of stalled ribosome"/>
    <property type="evidence" value="ECO:0007669"/>
    <property type="project" value="TreeGrafter"/>
</dbReference>